<evidence type="ECO:0000256" key="4">
    <source>
        <dbReference type="ARBA" id="ARBA00022525"/>
    </source>
</evidence>
<organism evidence="9 10">
    <name type="scientific">Phytophthora cactorum</name>
    <dbReference type="NCBI Taxonomy" id="29920"/>
    <lineage>
        <taxon>Eukaryota</taxon>
        <taxon>Sar</taxon>
        <taxon>Stramenopiles</taxon>
        <taxon>Oomycota</taxon>
        <taxon>Peronosporomycetes</taxon>
        <taxon>Peronosporales</taxon>
        <taxon>Peronosporaceae</taxon>
        <taxon>Phytophthora</taxon>
    </lineage>
</organism>
<feature type="domain" description="RxLR effector PexRD54 WY" evidence="8">
    <location>
        <begin position="183"/>
        <end position="223"/>
    </location>
</feature>
<dbReference type="VEuPathDB" id="FungiDB:PC110_g21932"/>
<comment type="subcellular location">
    <subcellularLocation>
        <location evidence="1">Host cell</location>
    </subcellularLocation>
    <subcellularLocation>
        <location evidence="2">Secreted</location>
    </subcellularLocation>
</comment>
<dbReference type="EMBL" id="RCMK01002612">
    <property type="protein sequence ID" value="KAG2879778.1"/>
    <property type="molecule type" value="Genomic_DNA"/>
</dbReference>
<evidence type="ECO:0000259" key="8">
    <source>
        <dbReference type="Pfam" id="PF22748"/>
    </source>
</evidence>
<reference evidence="9" key="1">
    <citation type="submission" date="2018-10" db="EMBL/GenBank/DDBJ databases">
        <title>Effector identification in a new, highly contiguous assembly of the strawberry crown rot pathogen Phytophthora cactorum.</title>
        <authorList>
            <person name="Armitage A.D."/>
            <person name="Nellist C.F."/>
            <person name="Bates H."/>
            <person name="Vickerstaff R.J."/>
            <person name="Harrison R.J."/>
        </authorList>
    </citation>
    <scope>NUCLEOTIDE SEQUENCE</scope>
    <source>
        <strain evidence="9">4040</strain>
    </source>
</reference>
<keyword evidence="6" id="KW-0843">Virulence</keyword>
<evidence type="ECO:0000256" key="5">
    <source>
        <dbReference type="ARBA" id="ARBA00022729"/>
    </source>
</evidence>
<accession>A0A8T1ADI8</accession>
<evidence type="ECO:0000313" key="9">
    <source>
        <dbReference type="EMBL" id="KAG2879778.1"/>
    </source>
</evidence>
<feature type="signal peptide" evidence="7">
    <location>
        <begin position="1"/>
        <end position="20"/>
    </location>
</feature>
<keyword evidence="5 7" id="KW-0732">Signal</keyword>
<dbReference type="InterPro" id="IPR031825">
    <property type="entry name" value="RXLR"/>
</dbReference>
<evidence type="ECO:0000256" key="7">
    <source>
        <dbReference type="SAM" id="SignalP"/>
    </source>
</evidence>
<feature type="chain" id="PRO_5035898691" description="RxLR effector PexRD54 WY domain-containing protein" evidence="7">
    <location>
        <begin position="21"/>
        <end position="518"/>
    </location>
</feature>
<dbReference type="Proteomes" id="UP000736787">
    <property type="component" value="Unassembled WGS sequence"/>
</dbReference>
<proteinExistence type="inferred from homology"/>
<comment type="similarity">
    <text evidence="3">Belongs to the RxLR effector family.</text>
</comment>
<protein>
    <recommendedName>
        <fullName evidence="8">RxLR effector PexRD54 WY domain-containing protein</fullName>
    </recommendedName>
</protein>
<dbReference type="GO" id="GO:0043657">
    <property type="term" value="C:host cell"/>
    <property type="evidence" value="ECO:0007669"/>
    <property type="project" value="UniProtKB-SubCell"/>
</dbReference>
<sequence length="518" mass="59457">MYFHYLVTVGFLVAVKGTNADPSVTDSTEVVSSSNWDRFRTAGETGVFARGFLRTTGSIAANTDEDERAGLSVPVAEKLKTWFTSSKVTPKRLQSWLNKGKSAETVFTRMQLTKAGSWLFYDSQFPTWLQYVDDLNAKTSQKGTSAISALTAQYGDDALYKMIVQAKIISRTKDLATKLQADQAQHWVAIRKDPDEVFHLFKLDKVKRNILSNPEFTAWVKYVDDVSTKHPEEPVSMIPALRKYFNDDTLLELTATAKRTEETKSIANKVEDDLLQVWLGSRKTPDEALVELGLCRTTNGILESPLFNTLTKYLDAYNERYPDKTTVLSNPLFMGWINYVKVFNKEKPKKRESWFDPLHINYHWDAVDQMIEKAMQNPSTVKIAKMVESAWLKQWLDREKSPSDAFRFLYLNNAGEQTLASPKFKTWAKYLNDFNQRYPDRKETMIDGIRTDYIDINLIPMLYAAQKDPRTKKLAINLQNALVNKCLVAKEKPADLTWRFSTVTNAEEMIQRYVKKLD</sequence>
<dbReference type="Pfam" id="PF16810">
    <property type="entry name" value="RXLR"/>
    <property type="match status" value="1"/>
</dbReference>
<gene>
    <name evidence="9" type="ORF">PC117_g26692</name>
</gene>
<evidence type="ECO:0000256" key="6">
    <source>
        <dbReference type="ARBA" id="ARBA00023026"/>
    </source>
</evidence>
<dbReference type="InterPro" id="IPR054463">
    <property type="entry name" value="PexRD54_WY"/>
</dbReference>
<feature type="non-terminal residue" evidence="9">
    <location>
        <position position="1"/>
    </location>
</feature>
<evidence type="ECO:0000313" key="10">
    <source>
        <dbReference type="Proteomes" id="UP000736787"/>
    </source>
</evidence>
<comment type="caution">
    <text evidence="9">The sequence shown here is derived from an EMBL/GenBank/DDBJ whole genome shotgun (WGS) entry which is preliminary data.</text>
</comment>
<dbReference type="Pfam" id="PF22748">
    <property type="entry name" value="PexRD54_WY"/>
    <property type="match status" value="2"/>
</dbReference>
<dbReference type="AlphaFoldDB" id="A0A8T1ADI8"/>
<name>A0A8T1ADI8_9STRA</name>
<keyword evidence="4" id="KW-0964">Secreted</keyword>
<feature type="domain" description="RxLR effector PexRD54 WY" evidence="8">
    <location>
        <begin position="393"/>
        <end position="430"/>
    </location>
</feature>
<evidence type="ECO:0000256" key="3">
    <source>
        <dbReference type="ARBA" id="ARBA00010400"/>
    </source>
</evidence>
<evidence type="ECO:0000256" key="1">
    <source>
        <dbReference type="ARBA" id="ARBA00004340"/>
    </source>
</evidence>
<evidence type="ECO:0000256" key="2">
    <source>
        <dbReference type="ARBA" id="ARBA00004613"/>
    </source>
</evidence>
<dbReference type="GO" id="GO:0005576">
    <property type="term" value="C:extracellular region"/>
    <property type="evidence" value="ECO:0007669"/>
    <property type="project" value="UniProtKB-SubCell"/>
</dbReference>